<protein>
    <submittedName>
        <fullName evidence="12">Glycosyl transferase family 2</fullName>
    </submittedName>
</protein>
<keyword evidence="5 10" id="KW-0812">Transmembrane</keyword>
<name>E8QZD0_ISOPI</name>
<evidence type="ECO:0000259" key="11">
    <source>
        <dbReference type="Pfam" id="PF00535"/>
    </source>
</evidence>
<evidence type="ECO:0000256" key="3">
    <source>
        <dbReference type="ARBA" id="ARBA00022676"/>
    </source>
</evidence>
<dbReference type="HOGENOM" id="CLU_033536_0_1_0"/>
<dbReference type="InParanoid" id="E8QZD0"/>
<dbReference type="InterPro" id="IPR029044">
    <property type="entry name" value="Nucleotide-diphossugar_trans"/>
</dbReference>
<evidence type="ECO:0000256" key="1">
    <source>
        <dbReference type="ARBA" id="ARBA00004651"/>
    </source>
</evidence>
<feature type="domain" description="Glycosyltransferase 2-like" evidence="11">
    <location>
        <begin position="18"/>
        <end position="180"/>
    </location>
</feature>
<dbReference type="PANTHER" id="PTHR48090:SF1">
    <property type="entry name" value="PROPHAGE BACTOPRENOL GLUCOSYL TRANSFERASE HOMOLOG"/>
    <property type="match status" value="1"/>
</dbReference>
<keyword evidence="7 10" id="KW-0472">Membrane</keyword>
<evidence type="ECO:0000256" key="2">
    <source>
        <dbReference type="ARBA" id="ARBA00022475"/>
    </source>
</evidence>
<reference evidence="12 13" key="2">
    <citation type="journal article" date="2011" name="Stand. Genomic Sci.">
        <title>Complete genome sequence of Isosphaera pallida type strain (IS1B).</title>
        <authorList>
            <consortium name="US DOE Joint Genome Institute (JGI-PGF)"/>
            <person name="Goker M."/>
            <person name="Cleland D."/>
            <person name="Saunders E."/>
            <person name="Lapidus A."/>
            <person name="Nolan M."/>
            <person name="Lucas S."/>
            <person name="Hammon N."/>
            <person name="Deshpande S."/>
            <person name="Cheng J.F."/>
            <person name="Tapia R."/>
            <person name="Han C."/>
            <person name="Goodwin L."/>
            <person name="Pitluck S."/>
            <person name="Liolios K."/>
            <person name="Pagani I."/>
            <person name="Ivanova N."/>
            <person name="Mavromatis K."/>
            <person name="Pati A."/>
            <person name="Chen A."/>
            <person name="Palaniappan K."/>
            <person name="Land M."/>
            <person name="Hauser L."/>
            <person name="Chang Y.J."/>
            <person name="Jeffries C.D."/>
            <person name="Detter J.C."/>
            <person name="Beck B."/>
            <person name="Woyke T."/>
            <person name="Bristow J."/>
            <person name="Eisen J.A."/>
            <person name="Markowitz V."/>
            <person name="Hugenholtz P."/>
            <person name="Kyrpides N.C."/>
            <person name="Klenk H.P."/>
        </authorList>
    </citation>
    <scope>NUCLEOTIDE SEQUENCE [LARGE SCALE GENOMIC DNA]</scope>
    <source>
        <strain evidence="13">ATCC 43644 / DSM 9630 / IS1B</strain>
    </source>
</reference>
<evidence type="ECO:0000256" key="7">
    <source>
        <dbReference type="ARBA" id="ARBA00023136"/>
    </source>
</evidence>
<dbReference type="Pfam" id="PF00535">
    <property type="entry name" value="Glycos_transf_2"/>
    <property type="match status" value="1"/>
</dbReference>
<dbReference type="eggNOG" id="COG0463">
    <property type="taxonomic scope" value="Bacteria"/>
</dbReference>
<dbReference type="RefSeq" id="WP_013566547.1">
    <property type="nucleotide sequence ID" value="NC_014962.1"/>
</dbReference>
<dbReference type="GO" id="GO:0016757">
    <property type="term" value="F:glycosyltransferase activity"/>
    <property type="evidence" value="ECO:0007669"/>
    <property type="project" value="UniProtKB-KW"/>
</dbReference>
<dbReference type="Proteomes" id="UP000008631">
    <property type="component" value="Chromosome"/>
</dbReference>
<reference key="1">
    <citation type="submission" date="2010-11" db="EMBL/GenBank/DDBJ databases">
        <title>The complete sequence of chromosome of Isophaera pallida ATCC 43644.</title>
        <authorList>
            <consortium name="US DOE Joint Genome Institute (JGI-PGF)"/>
            <person name="Lucas S."/>
            <person name="Copeland A."/>
            <person name="Lapidus A."/>
            <person name="Bruce D."/>
            <person name="Goodwin L."/>
            <person name="Pitluck S."/>
            <person name="Kyrpides N."/>
            <person name="Mavromatis K."/>
            <person name="Pagani I."/>
            <person name="Ivanova N."/>
            <person name="Saunders E."/>
            <person name="Brettin T."/>
            <person name="Detter J.C."/>
            <person name="Han C."/>
            <person name="Tapia R."/>
            <person name="Land M."/>
            <person name="Hauser L."/>
            <person name="Markowitz V."/>
            <person name="Cheng J.-F."/>
            <person name="Hugenholtz P."/>
            <person name="Woyke T."/>
            <person name="Wu D."/>
            <person name="Eisen J.A."/>
        </authorList>
    </citation>
    <scope>NUCLEOTIDE SEQUENCE</scope>
    <source>
        <strain>ATCC 43644</strain>
    </source>
</reference>
<sequence length="344" mass="37850">MSIEKIGNTEKWNHLELSVVVPLYNEEAVVGELHRRLDLALRGLGVAYEIVFVNDGSKDATAELTAQLVARDPCLRVIHLSRNFGHQAAVCAGIDQARGAAVLVMDGDLQDPPELIPEFYALWKRGWEVVYAVRGSRKERGLKRLGYYLFYRIMAALSDLEIPLDSGDFGLMDRRVVEELKKLPEKKRFVRGLRTFVGFRQVGLEYARSAREAGEPKYTFRGLVRLALDGLVSFSDAPLRLASILGGVAILMALGLGAFTIIDAIWTRTAPPGWASLMTTVLFLGAVQLICVGILGEYLRLIFYETKGRPTYIVGRIDQHAAAESSDSSATPPALTASRGDSAP</sequence>
<keyword evidence="4 12" id="KW-0808">Transferase</keyword>
<evidence type="ECO:0000256" key="6">
    <source>
        <dbReference type="ARBA" id="ARBA00022989"/>
    </source>
</evidence>
<evidence type="ECO:0000256" key="5">
    <source>
        <dbReference type="ARBA" id="ARBA00022692"/>
    </source>
</evidence>
<dbReference type="PANTHER" id="PTHR48090">
    <property type="entry name" value="UNDECAPRENYL-PHOSPHATE 4-DEOXY-4-FORMAMIDO-L-ARABINOSE TRANSFERASE-RELATED"/>
    <property type="match status" value="1"/>
</dbReference>
<feature type="region of interest" description="Disordered" evidence="9">
    <location>
        <begin position="323"/>
        <end position="344"/>
    </location>
</feature>
<keyword evidence="13" id="KW-1185">Reference proteome</keyword>
<dbReference type="AlphaFoldDB" id="E8QZD0"/>
<feature type="transmembrane region" description="Helical" evidence="10">
    <location>
        <begin position="241"/>
        <end position="262"/>
    </location>
</feature>
<accession>E8QZD0</accession>
<evidence type="ECO:0000256" key="8">
    <source>
        <dbReference type="ARBA" id="ARBA00038152"/>
    </source>
</evidence>
<feature type="transmembrane region" description="Helical" evidence="10">
    <location>
        <begin position="274"/>
        <end position="299"/>
    </location>
</feature>
<organism evidence="12 13">
    <name type="scientific">Isosphaera pallida (strain ATCC 43644 / DSM 9630 / IS1B)</name>
    <dbReference type="NCBI Taxonomy" id="575540"/>
    <lineage>
        <taxon>Bacteria</taxon>
        <taxon>Pseudomonadati</taxon>
        <taxon>Planctomycetota</taxon>
        <taxon>Planctomycetia</taxon>
        <taxon>Isosphaerales</taxon>
        <taxon>Isosphaeraceae</taxon>
        <taxon>Isosphaera</taxon>
    </lineage>
</organism>
<dbReference type="CDD" id="cd04187">
    <property type="entry name" value="DPM1_like_bac"/>
    <property type="match status" value="1"/>
</dbReference>
<evidence type="ECO:0000256" key="10">
    <source>
        <dbReference type="SAM" id="Phobius"/>
    </source>
</evidence>
<evidence type="ECO:0000256" key="9">
    <source>
        <dbReference type="SAM" id="MobiDB-lite"/>
    </source>
</evidence>
<proteinExistence type="inferred from homology"/>
<comment type="subcellular location">
    <subcellularLocation>
        <location evidence="1">Cell membrane</location>
        <topology evidence="1">Multi-pass membrane protein</topology>
    </subcellularLocation>
</comment>
<dbReference type="EMBL" id="CP002353">
    <property type="protein sequence ID" value="ADV64259.1"/>
    <property type="molecule type" value="Genomic_DNA"/>
</dbReference>
<keyword evidence="2" id="KW-1003">Cell membrane</keyword>
<dbReference type="STRING" id="575540.Isop_3703"/>
<dbReference type="FunCoup" id="E8QZD0">
    <property type="interactions" value="357"/>
</dbReference>
<dbReference type="KEGG" id="ipa:Isop_3703"/>
<keyword evidence="6 10" id="KW-1133">Transmembrane helix</keyword>
<dbReference type="GO" id="GO:0005886">
    <property type="term" value="C:plasma membrane"/>
    <property type="evidence" value="ECO:0007669"/>
    <property type="project" value="UniProtKB-SubCell"/>
</dbReference>
<comment type="similarity">
    <text evidence="8">Belongs to the glycosyltransferase 2 family. GtrB subfamily.</text>
</comment>
<evidence type="ECO:0000313" key="12">
    <source>
        <dbReference type="EMBL" id="ADV64259.1"/>
    </source>
</evidence>
<evidence type="ECO:0000313" key="13">
    <source>
        <dbReference type="Proteomes" id="UP000008631"/>
    </source>
</evidence>
<dbReference type="SUPFAM" id="SSF53448">
    <property type="entry name" value="Nucleotide-diphospho-sugar transferases"/>
    <property type="match status" value="1"/>
</dbReference>
<dbReference type="FunFam" id="3.90.550.10:FF:000079">
    <property type="entry name" value="Probable glycosyl transferase"/>
    <property type="match status" value="1"/>
</dbReference>
<dbReference type="Gene3D" id="3.90.550.10">
    <property type="entry name" value="Spore Coat Polysaccharide Biosynthesis Protein SpsA, Chain A"/>
    <property type="match status" value="1"/>
</dbReference>
<keyword evidence="3" id="KW-0328">Glycosyltransferase</keyword>
<dbReference type="InterPro" id="IPR001173">
    <property type="entry name" value="Glyco_trans_2-like"/>
</dbReference>
<dbReference type="OrthoDB" id="9807778at2"/>
<gene>
    <name evidence="12" type="ordered locus">Isop_3703</name>
</gene>
<dbReference type="InterPro" id="IPR050256">
    <property type="entry name" value="Glycosyltransferase_2"/>
</dbReference>
<evidence type="ECO:0000256" key="4">
    <source>
        <dbReference type="ARBA" id="ARBA00022679"/>
    </source>
</evidence>